<dbReference type="HAMAP" id="MF_01208">
    <property type="entry name" value="PyrE"/>
    <property type="match status" value="1"/>
</dbReference>
<dbReference type="Proteomes" id="UP000537131">
    <property type="component" value="Unassembled WGS sequence"/>
</dbReference>
<feature type="binding site" description="in other chain" evidence="7">
    <location>
        <begin position="116"/>
        <end position="124"/>
    </location>
    <ligand>
        <name>5-phospho-alpha-D-ribose 1-diphosphate</name>
        <dbReference type="ChEBI" id="CHEBI:58017"/>
        <note>ligand shared between dimeric partners</note>
    </ligand>
</feature>
<dbReference type="RefSeq" id="WP_169297827.1">
    <property type="nucleotide sequence ID" value="NZ_JABBNI010000019.1"/>
</dbReference>
<keyword evidence="4 7" id="KW-0808">Transferase</keyword>
<dbReference type="CDD" id="cd06223">
    <property type="entry name" value="PRTases_typeI"/>
    <property type="match status" value="1"/>
</dbReference>
<dbReference type="InterPro" id="IPR006273">
    <property type="entry name" value="Orotate_PRibTrfase_bac"/>
</dbReference>
<comment type="function">
    <text evidence="7">Catalyzes the transfer of a ribosyl phosphate group from 5-phosphoribose 1-diphosphate to orotate, leading to the formation of orotidine monophosphate (OMP).</text>
</comment>
<name>A0A7Y0HNJ8_9CLOT</name>
<evidence type="ECO:0000259" key="8">
    <source>
        <dbReference type="Pfam" id="PF00156"/>
    </source>
</evidence>
<dbReference type="GO" id="GO:0044205">
    <property type="term" value="P:'de novo' UMP biosynthetic process"/>
    <property type="evidence" value="ECO:0007669"/>
    <property type="project" value="UniProtKB-UniRule"/>
</dbReference>
<evidence type="ECO:0000256" key="7">
    <source>
        <dbReference type="HAMAP-Rule" id="MF_01208"/>
    </source>
</evidence>
<comment type="subunit">
    <text evidence="7">Homodimer.</text>
</comment>
<keyword evidence="10" id="KW-1185">Reference proteome</keyword>
<evidence type="ECO:0000256" key="2">
    <source>
        <dbReference type="ARBA" id="ARBA00011971"/>
    </source>
</evidence>
<proteinExistence type="inferred from homology"/>
<sequence length="193" mass="21230">MENTDKMVIDTLKEVGALLEGHFLLSSGKHSDRYCQCAKLLQYPDKAEKVLKVVADKLKNVDFDIIVGPAMGGVVVSYELARQTGKPGIFAERQDGAMTIRRGFEIKKGQKAIISEDVITTGKSFLEVAEIIKGLGGEVVGISCIVDRRAEGVEIEYPLYSAVKLQIESYDKEECPMCKQGTPYVKPGSRNIK</sequence>
<dbReference type="InterPro" id="IPR023031">
    <property type="entry name" value="OPRT"/>
</dbReference>
<comment type="caution">
    <text evidence="9">The sequence shown here is derived from an EMBL/GenBank/DDBJ whole genome shotgun (WGS) entry which is preliminary data.</text>
</comment>
<accession>A0A7Y0HNJ8</accession>
<reference evidence="9 10" key="2">
    <citation type="submission" date="2020-06" db="EMBL/GenBank/DDBJ databases">
        <title>Complete Genome Sequence of Clostridium muelleri sp. nov. P21T, an Acid-Alcohol Producing Acetogen Isolated from Old Hay.</title>
        <authorList>
            <person name="Duncan K.E."/>
            <person name="Tanner R.S."/>
        </authorList>
    </citation>
    <scope>NUCLEOTIDE SEQUENCE [LARGE SCALE GENOMIC DNA]</scope>
    <source>
        <strain evidence="9 10">P21</strain>
    </source>
</reference>
<dbReference type="AlphaFoldDB" id="A0A7Y0HNJ8"/>
<feature type="binding site" evidence="7">
    <location>
        <position position="120"/>
    </location>
    <ligand>
        <name>orotate</name>
        <dbReference type="ChEBI" id="CHEBI:30839"/>
    </ligand>
</feature>
<evidence type="ECO:0000313" key="10">
    <source>
        <dbReference type="Proteomes" id="UP000537131"/>
    </source>
</evidence>
<dbReference type="GO" id="GO:0000287">
    <property type="term" value="F:magnesium ion binding"/>
    <property type="evidence" value="ECO:0007669"/>
    <property type="project" value="UniProtKB-UniRule"/>
</dbReference>
<gene>
    <name evidence="7" type="primary">pyrE</name>
    <name evidence="9" type="ORF">HBE96_11050</name>
</gene>
<evidence type="ECO:0000256" key="5">
    <source>
        <dbReference type="ARBA" id="ARBA00022842"/>
    </source>
</evidence>
<dbReference type="InterPro" id="IPR000836">
    <property type="entry name" value="PRTase_dom"/>
</dbReference>
<comment type="caution">
    <text evidence="7">Lacks conserved residue(s) required for the propagation of feature annotation.</text>
</comment>
<evidence type="ECO:0000256" key="3">
    <source>
        <dbReference type="ARBA" id="ARBA00022676"/>
    </source>
</evidence>
<evidence type="ECO:0000313" key="9">
    <source>
        <dbReference type="EMBL" id="NMM63225.1"/>
    </source>
</evidence>
<dbReference type="SUPFAM" id="SSF53271">
    <property type="entry name" value="PRTase-like"/>
    <property type="match status" value="1"/>
</dbReference>
<dbReference type="NCBIfam" id="TIGR01367">
    <property type="entry name" value="pyrE_Therm"/>
    <property type="match status" value="1"/>
</dbReference>
<comment type="similarity">
    <text evidence="7">Belongs to the purine/pyrimidine phosphoribosyltransferase family. PyrE subfamily.</text>
</comment>
<feature type="binding site" evidence="7">
    <location>
        <position position="148"/>
    </location>
    <ligand>
        <name>orotate</name>
        <dbReference type="ChEBI" id="CHEBI:30839"/>
    </ligand>
</feature>
<comment type="cofactor">
    <cofactor evidence="7">
        <name>Mg(2+)</name>
        <dbReference type="ChEBI" id="CHEBI:18420"/>
    </cofactor>
</comment>
<comment type="pathway">
    <text evidence="1 7">Pyrimidine metabolism; UMP biosynthesis via de novo pathway; UMP from orotate: step 1/2.</text>
</comment>
<dbReference type="Gene3D" id="3.40.50.2020">
    <property type="match status" value="1"/>
</dbReference>
<dbReference type="UniPathway" id="UPA00070">
    <property type="reaction ID" value="UER00119"/>
</dbReference>
<feature type="domain" description="Phosphoribosyltransferase" evidence="8">
    <location>
        <begin position="55"/>
        <end position="166"/>
    </location>
</feature>
<dbReference type="InterPro" id="IPR029057">
    <property type="entry name" value="PRTase-like"/>
</dbReference>
<evidence type="ECO:0000256" key="6">
    <source>
        <dbReference type="ARBA" id="ARBA00022975"/>
    </source>
</evidence>
<evidence type="ECO:0000256" key="4">
    <source>
        <dbReference type="ARBA" id="ARBA00022679"/>
    </source>
</evidence>
<evidence type="ECO:0000256" key="1">
    <source>
        <dbReference type="ARBA" id="ARBA00004889"/>
    </source>
</evidence>
<comment type="catalytic activity">
    <reaction evidence="7">
        <text>orotidine 5'-phosphate + diphosphate = orotate + 5-phospho-alpha-D-ribose 1-diphosphate</text>
        <dbReference type="Rhea" id="RHEA:10380"/>
        <dbReference type="ChEBI" id="CHEBI:30839"/>
        <dbReference type="ChEBI" id="CHEBI:33019"/>
        <dbReference type="ChEBI" id="CHEBI:57538"/>
        <dbReference type="ChEBI" id="CHEBI:58017"/>
        <dbReference type="EC" id="2.4.2.10"/>
    </reaction>
</comment>
<reference evidence="9 10" key="1">
    <citation type="submission" date="2020-04" db="EMBL/GenBank/DDBJ databases">
        <authorList>
            <person name="Doyle D.A."/>
        </authorList>
    </citation>
    <scope>NUCLEOTIDE SEQUENCE [LARGE SCALE GENOMIC DNA]</scope>
    <source>
        <strain evidence="9 10">P21</strain>
    </source>
</reference>
<dbReference type="EMBL" id="JABBNI010000019">
    <property type="protein sequence ID" value="NMM63225.1"/>
    <property type="molecule type" value="Genomic_DNA"/>
</dbReference>
<keyword evidence="6 7" id="KW-0665">Pyrimidine biosynthesis</keyword>
<feature type="binding site" evidence="7">
    <location>
        <position position="93"/>
    </location>
    <ligand>
        <name>5-phospho-alpha-D-ribose 1-diphosphate</name>
        <dbReference type="ChEBI" id="CHEBI:58017"/>
        <note>ligand shared between dimeric partners</note>
    </ligand>
</feature>
<keyword evidence="3 7" id="KW-0328">Glycosyltransferase</keyword>
<dbReference type="EC" id="2.4.2.10" evidence="2 7"/>
<protein>
    <recommendedName>
        <fullName evidence="2 7">Orotate phosphoribosyltransferase</fullName>
        <shortName evidence="7">OPRT</shortName>
        <shortName evidence="7">OPRTase</shortName>
        <ecNumber evidence="2 7">2.4.2.10</ecNumber>
    </recommendedName>
</protein>
<organism evidence="9 10">
    <name type="scientific">Clostridium muellerianum</name>
    <dbReference type="NCBI Taxonomy" id="2716538"/>
    <lineage>
        <taxon>Bacteria</taxon>
        <taxon>Bacillati</taxon>
        <taxon>Bacillota</taxon>
        <taxon>Clostridia</taxon>
        <taxon>Eubacteriales</taxon>
        <taxon>Clostridiaceae</taxon>
        <taxon>Clostridium</taxon>
    </lineage>
</organism>
<keyword evidence="5 7" id="KW-0460">Magnesium</keyword>
<dbReference type="PANTHER" id="PTHR19278:SF9">
    <property type="entry name" value="URIDINE 5'-MONOPHOSPHATE SYNTHASE"/>
    <property type="match status" value="1"/>
</dbReference>
<dbReference type="Pfam" id="PF00156">
    <property type="entry name" value="Pribosyltran"/>
    <property type="match status" value="1"/>
</dbReference>
<dbReference type="GO" id="GO:0004588">
    <property type="term" value="F:orotate phosphoribosyltransferase activity"/>
    <property type="evidence" value="ECO:0007669"/>
    <property type="project" value="UniProtKB-UniRule"/>
</dbReference>
<dbReference type="PANTHER" id="PTHR19278">
    <property type="entry name" value="OROTATE PHOSPHORIBOSYLTRANSFERASE"/>
    <property type="match status" value="1"/>
</dbReference>
<dbReference type="GO" id="GO:0019856">
    <property type="term" value="P:pyrimidine nucleobase biosynthetic process"/>
    <property type="evidence" value="ECO:0007669"/>
    <property type="project" value="InterPro"/>
</dbReference>